<proteinExistence type="inferred from homology"/>
<dbReference type="Gene3D" id="3.40.190.10">
    <property type="entry name" value="Periplasmic binding protein-like II"/>
    <property type="match status" value="2"/>
</dbReference>
<dbReference type="SUPFAM" id="SSF53850">
    <property type="entry name" value="Periplasmic binding protein-like II"/>
    <property type="match status" value="1"/>
</dbReference>
<dbReference type="InterPro" id="IPR000847">
    <property type="entry name" value="LysR_HTH_N"/>
</dbReference>
<dbReference type="Proteomes" id="UP000216225">
    <property type="component" value="Unassembled WGS sequence"/>
</dbReference>
<dbReference type="InterPro" id="IPR005119">
    <property type="entry name" value="LysR_subst-bd"/>
</dbReference>
<keyword evidence="3" id="KW-0238">DNA-binding</keyword>
<protein>
    <submittedName>
        <fullName evidence="6">LysR family transcriptional regulator</fullName>
    </submittedName>
</protein>
<dbReference type="Gene3D" id="1.10.10.10">
    <property type="entry name" value="Winged helix-like DNA-binding domain superfamily/Winged helix DNA-binding domain"/>
    <property type="match status" value="1"/>
</dbReference>
<comment type="similarity">
    <text evidence="1">Belongs to the LysR transcriptional regulatory family.</text>
</comment>
<dbReference type="InterPro" id="IPR050389">
    <property type="entry name" value="LysR-type_TF"/>
</dbReference>
<evidence type="ECO:0000256" key="1">
    <source>
        <dbReference type="ARBA" id="ARBA00009437"/>
    </source>
</evidence>
<dbReference type="PRINTS" id="PR00039">
    <property type="entry name" value="HTHLYSR"/>
</dbReference>
<evidence type="ECO:0000259" key="5">
    <source>
        <dbReference type="PROSITE" id="PS50931"/>
    </source>
</evidence>
<name>A0A420K946_9BURK</name>
<evidence type="ECO:0000313" key="7">
    <source>
        <dbReference type="Proteomes" id="UP000216225"/>
    </source>
</evidence>
<organism evidence="6 7">
    <name type="scientific">Alicycliphilus denitrificans</name>
    <dbReference type="NCBI Taxonomy" id="179636"/>
    <lineage>
        <taxon>Bacteria</taxon>
        <taxon>Pseudomonadati</taxon>
        <taxon>Pseudomonadota</taxon>
        <taxon>Betaproteobacteria</taxon>
        <taxon>Burkholderiales</taxon>
        <taxon>Comamonadaceae</taxon>
        <taxon>Alicycliphilus</taxon>
    </lineage>
</organism>
<dbReference type="SUPFAM" id="SSF46785">
    <property type="entry name" value="Winged helix' DNA-binding domain"/>
    <property type="match status" value="1"/>
</dbReference>
<accession>A0A420K946</accession>
<keyword evidence="4" id="KW-0804">Transcription</keyword>
<dbReference type="PANTHER" id="PTHR30118:SF15">
    <property type="entry name" value="TRANSCRIPTIONAL REGULATORY PROTEIN"/>
    <property type="match status" value="1"/>
</dbReference>
<dbReference type="EMBL" id="NKDB02000004">
    <property type="protein sequence ID" value="RKJ95163.1"/>
    <property type="molecule type" value="Genomic_DNA"/>
</dbReference>
<dbReference type="InterPro" id="IPR036388">
    <property type="entry name" value="WH-like_DNA-bd_sf"/>
</dbReference>
<dbReference type="AlphaFoldDB" id="A0A420K946"/>
<dbReference type="PROSITE" id="PS50931">
    <property type="entry name" value="HTH_LYSR"/>
    <property type="match status" value="1"/>
</dbReference>
<evidence type="ECO:0000256" key="4">
    <source>
        <dbReference type="ARBA" id="ARBA00023163"/>
    </source>
</evidence>
<evidence type="ECO:0000256" key="2">
    <source>
        <dbReference type="ARBA" id="ARBA00023015"/>
    </source>
</evidence>
<dbReference type="GO" id="GO:0003700">
    <property type="term" value="F:DNA-binding transcription factor activity"/>
    <property type="evidence" value="ECO:0007669"/>
    <property type="project" value="InterPro"/>
</dbReference>
<dbReference type="Pfam" id="PF03466">
    <property type="entry name" value="LysR_substrate"/>
    <property type="match status" value="1"/>
</dbReference>
<gene>
    <name evidence="6" type="ORF">CE154_018840</name>
</gene>
<keyword evidence="2" id="KW-0805">Transcription regulation</keyword>
<dbReference type="Pfam" id="PF00126">
    <property type="entry name" value="HTH_1"/>
    <property type="match status" value="1"/>
</dbReference>
<feature type="domain" description="HTH lysR-type" evidence="5">
    <location>
        <begin position="15"/>
        <end position="72"/>
    </location>
</feature>
<dbReference type="InterPro" id="IPR036390">
    <property type="entry name" value="WH_DNA-bd_sf"/>
</dbReference>
<reference evidence="6 7" key="1">
    <citation type="submission" date="2018-09" db="EMBL/GenBank/DDBJ databases">
        <title>Genome comparison of Alicycliphilus sp. BQ1, a polyurethanolytic bacterium, with its closest phylogenetic relatives Alicycliphilus denitrificans BC and K601, unable to attack polyurethane.</title>
        <authorList>
            <person name="Loza-Tavera H."/>
            <person name="Lozano L."/>
            <person name="Cevallos M."/>
            <person name="Maya-Lucas O."/>
            <person name="Garcia-Mena J."/>
            <person name="Hernandez J."/>
        </authorList>
    </citation>
    <scope>NUCLEOTIDE SEQUENCE [LARGE SCALE GENOMIC DNA]</scope>
    <source>
        <strain evidence="6 7">BQ1</strain>
    </source>
</reference>
<comment type="caution">
    <text evidence="6">The sequence shown here is derived from an EMBL/GenBank/DDBJ whole genome shotgun (WGS) entry which is preliminary data.</text>
</comment>
<dbReference type="GO" id="GO:0003677">
    <property type="term" value="F:DNA binding"/>
    <property type="evidence" value="ECO:0007669"/>
    <property type="project" value="UniProtKB-KW"/>
</dbReference>
<evidence type="ECO:0000256" key="3">
    <source>
        <dbReference type="ARBA" id="ARBA00023125"/>
    </source>
</evidence>
<evidence type="ECO:0000313" key="6">
    <source>
        <dbReference type="EMBL" id="RKJ95163.1"/>
    </source>
</evidence>
<dbReference type="PANTHER" id="PTHR30118">
    <property type="entry name" value="HTH-TYPE TRANSCRIPTIONAL REGULATOR LEUO-RELATED"/>
    <property type="match status" value="1"/>
</dbReference>
<sequence length="318" mass="35461">MNSPMHERAGRAGRLDLHLVATLQAVVQTGSVSRAAVALGVSQPAISQNLRKLREHFGDELFVRSGRGLQPTPRMLALQPVVERLLRDMEMLSRPPEEFDPQGAELEFIVCMSEFVEFTVLPRVAAEFALHAPRCRLRGVRAHHAQLLSMLERGEADLAVGSLVGAAPSLRQQRLADHRLVCMVSAHGRWASEPPGFQDYVEGRHVAVQRASDQMDPVSERLRLSGIRRNAVITVSSDFVAARTVVATDALGTVTRAVGQQLADLFPVRLQPLPFDAGSFTSRMIWHERFQRDAGHVWLRKLVEAEYRRWVQEPLALP</sequence>